<feature type="signal peptide" evidence="15">
    <location>
        <begin position="1"/>
        <end position="18"/>
    </location>
</feature>
<evidence type="ECO:0000256" key="10">
    <source>
        <dbReference type="ARBA" id="ARBA00023180"/>
    </source>
</evidence>
<feature type="domain" description="Fibronectin type-III" evidence="19">
    <location>
        <begin position="2595"/>
        <end position="2684"/>
    </location>
</feature>
<dbReference type="Gene3D" id="2.60.40.10">
    <property type="entry name" value="Immunoglobulins"/>
    <property type="match status" value="16"/>
</dbReference>
<dbReference type="InterPro" id="IPR036116">
    <property type="entry name" value="FN3_sf"/>
</dbReference>
<dbReference type="PRINTS" id="PR00700">
    <property type="entry name" value="PRTYPHPHTASE"/>
</dbReference>
<dbReference type="SMART" id="SM00060">
    <property type="entry name" value="FN3"/>
    <property type="match status" value="17"/>
</dbReference>
<keyword evidence="21" id="KW-1185">Reference proteome</keyword>
<dbReference type="InterPro" id="IPR041201">
    <property type="entry name" value="PTPRJ_TM"/>
</dbReference>
<dbReference type="InterPro" id="IPR000242">
    <property type="entry name" value="PTP_cat"/>
</dbReference>
<evidence type="ECO:0000256" key="7">
    <source>
        <dbReference type="ARBA" id="ARBA00022912"/>
    </source>
</evidence>
<comment type="subcellular location">
    <subcellularLocation>
        <location evidence="1">Membrane</location>
        <topology evidence="1">Single-pass type I membrane protein</topology>
    </subcellularLocation>
</comment>
<keyword evidence="6" id="KW-0378">Hydrolase</keyword>
<evidence type="ECO:0000259" key="19">
    <source>
        <dbReference type="PROSITE" id="PS50853"/>
    </source>
</evidence>
<dbReference type="InterPro" id="IPR050713">
    <property type="entry name" value="RTP_Phos/Ushers"/>
</dbReference>
<feature type="domain" description="Fibronectin type-III" evidence="19">
    <location>
        <begin position="2328"/>
        <end position="2418"/>
    </location>
</feature>
<dbReference type="SUPFAM" id="SSF49265">
    <property type="entry name" value="Fibronectin type III"/>
    <property type="match status" value="15"/>
</dbReference>
<feature type="domain" description="Fibronectin type-III" evidence="19">
    <location>
        <begin position="1623"/>
        <end position="1716"/>
    </location>
</feature>
<evidence type="ECO:0000256" key="12">
    <source>
        <dbReference type="ARBA" id="ARBA00025789"/>
    </source>
</evidence>
<evidence type="ECO:0000313" key="21">
    <source>
        <dbReference type="Proteomes" id="UP001166052"/>
    </source>
</evidence>
<dbReference type="InterPro" id="IPR013783">
    <property type="entry name" value="Ig-like_fold"/>
</dbReference>
<comment type="caution">
    <text evidence="20">The sequence shown here is derived from an EMBL/GenBank/DDBJ whole genome shotgun (WGS) entry which is preliminary data.</text>
</comment>
<feature type="chain" id="PRO_5046659513" description="protein-tyrosine-phosphatase" evidence="15">
    <location>
        <begin position="19"/>
        <end position="3641"/>
    </location>
</feature>
<name>A0ABS2Z5W8_POLSE</name>
<feature type="transmembrane region" description="Helical" evidence="14">
    <location>
        <begin position="3225"/>
        <end position="3245"/>
    </location>
</feature>
<dbReference type="InterPro" id="IPR035992">
    <property type="entry name" value="Ricin_B-like_lectins"/>
</dbReference>
<keyword evidence="8 14" id="KW-1133">Transmembrane helix</keyword>
<keyword evidence="3 14" id="KW-0812">Transmembrane</keyword>
<keyword evidence="9 14" id="KW-0472">Membrane</keyword>
<feature type="domain" description="Tyrosine specific protein phosphatases" evidence="17">
    <location>
        <begin position="3477"/>
        <end position="3553"/>
    </location>
</feature>
<dbReference type="EC" id="3.1.3.48" evidence="2"/>
<feature type="compositionally biased region" description="Polar residues" evidence="13">
    <location>
        <begin position="1495"/>
        <end position="1510"/>
    </location>
</feature>
<dbReference type="SUPFAM" id="SSF50370">
    <property type="entry name" value="Ricin B-like lectins"/>
    <property type="match status" value="1"/>
</dbReference>
<dbReference type="Gene3D" id="3.90.190.10">
    <property type="entry name" value="Protein tyrosine phosphatase superfamily"/>
    <property type="match status" value="1"/>
</dbReference>
<organism evidence="20 21">
    <name type="scientific">Polypterus senegalus</name>
    <name type="common">Senegal bichir</name>
    <dbReference type="NCBI Taxonomy" id="55291"/>
    <lineage>
        <taxon>Eukaryota</taxon>
        <taxon>Metazoa</taxon>
        <taxon>Chordata</taxon>
        <taxon>Craniata</taxon>
        <taxon>Vertebrata</taxon>
        <taxon>Euteleostomi</taxon>
        <taxon>Actinopterygii</taxon>
        <taxon>Polypteriformes</taxon>
        <taxon>Polypteridae</taxon>
        <taxon>Polypterus</taxon>
    </lineage>
</organism>
<feature type="non-terminal residue" evidence="20">
    <location>
        <position position="1"/>
    </location>
</feature>
<gene>
    <name evidence="20" type="primary">Ptprb</name>
    <name evidence="20" type="ORF">GTO92_0012971</name>
</gene>
<dbReference type="CDD" id="cd14617">
    <property type="entry name" value="R-PTPc-B"/>
    <property type="match status" value="1"/>
</dbReference>
<dbReference type="SUPFAM" id="SSF52799">
    <property type="entry name" value="(Phosphotyrosine protein) phosphatases II"/>
    <property type="match status" value="1"/>
</dbReference>
<feature type="domain" description="Tyrosine-protein phosphatase" evidence="16">
    <location>
        <begin position="3302"/>
        <end position="3562"/>
    </location>
</feature>
<dbReference type="InterPro" id="IPR003961">
    <property type="entry name" value="FN3_dom"/>
</dbReference>
<dbReference type="EMBL" id="JAAWVN010025492">
    <property type="protein sequence ID" value="MBN3294212.1"/>
    <property type="molecule type" value="Genomic_DNA"/>
</dbReference>
<feature type="domain" description="Fibronectin type-III" evidence="19">
    <location>
        <begin position="2685"/>
        <end position="2779"/>
    </location>
</feature>
<dbReference type="PROSITE" id="PS50055">
    <property type="entry name" value="TYR_PHOSPHATASE_PTP"/>
    <property type="match status" value="1"/>
</dbReference>
<dbReference type="PANTHER" id="PTHR46957:SF2">
    <property type="entry name" value="RECEPTOR-TYPE TYROSINE-PROTEIN PHOSPHATASE BETA"/>
    <property type="match status" value="1"/>
</dbReference>
<dbReference type="SMART" id="SM00194">
    <property type="entry name" value="PTPc"/>
    <property type="match status" value="1"/>
</dbReference>
<feature type="region of interest" description="Disordered" evidence="13">
    <location>
        <begin position="366"/>
        <end position="418"/>
    </location>
</feature>
<dbReference type="PROSITE" id="PS50231">
    <property type="entry name" value="RICIN_B_LECTIN"/>
    <property type="match status" value="1"/>
</dbReference>
<evidence type="ECO:0000256" key="2">
    <source>
        <dbReference type="ARBA" id="ARBA00013064"/>
    </source>
</evidence>
<evidence type="ECO:0000259" key="16">
    <source>
        <dbReference type="PROSITE" id="PS50055"/>
    </source>
</evidence>
<evidence type="ECO:0000256" key="8">
    <source>
        <dbReference type="ARBA" id="ARBA00022989"/>
    </source>
</evidence>
<dbReference type="InterPro" id="IPR000387">
    <property type="entry name" value="Tyr_Pase_dom"/>
</dbReference>
<dbReference type="Pfam" id="PF18861">
    <property type="entry name" value="PTP_tm"/>
    <property type="match status" value="1"/>
</dbReference>
<evidence type="ECO:0000256" key="4">
    <source>
        <dbReference type="ARBA" id="ARBA00022729"/>
    </source>
</evidence>
<dbReference type="Proteomes" id="UP001166052">
    <property type="component" value="Unassembled WGS sequence"/>
</dbReference>
<evidence type="ECO:0000259" key="17">
    <source>
        <dbReference type="PROSITE" id="PS50056"/>
    </source>
</evidence>
<proteinExistence type="inferred from homology"/>
<dbReference type="CDD" id="cd00063">
    <property type="entry name" value="FN3"/>
    <property type="match status" value="12"/>
</dbReference>
<dbReference type="Gene3D" id="2.80.10.50">
    <property type="match status" value="1"/>
</dbReference>
<keyword evidence="10" id="KW-0325">Glycoprotein</keyword>
<feature type="transmembrane region" description="Helical" evidence="14">
    <location>
        <begin position="3621"/>
        <end position="3640"/>
    </location>
</feature>
<dbReference type="InterPro" id="IPR003595">
    <property type="entry name" value="Tyr_Pase_cat"/>
</dbReference>
<evidence type="ECO:0000313" key="20">
    <source>
        <dbReference type="EMBL" id="MBN3294212.1"/>
    </source>
</evidence>
<feature type="domain" description="Fibronectin type-III" evidence="19">
    <location>
        <begin position="2151"/>
        <end position="2243"/>
    </location>
</feature>
<feature type="non-terminal residue" evidence="20">
    <location>
        <position position="3641"/>
    </location>
</feature>
<evidence type="ECO:0000256" key="5">
    <source>
        <dbReference type="ARBA" id="ARBA00022737"/>
    </source>
</evidence>
<feature type="domain" description="Fibronectin type-III" evidence="19">
    <location>
        <begin position="1978"/>
        <end position="2065"/>
    </location>
</feature>
<feature type="domain" description="Fibronectin type-III" evidence="19">
    <location>
        <begin position="2959"/>
        <end position="3049"/>
    </location>
</feature>
<feature type="domain" description="Ig-like" evidence="18">
    <location>
        <begin position="1512"/>
        <end position="1593"/>
    </location>
</feature>
<keyword evidence="11" id="KW-0393">Immunoglobulin domain</keyword>
<protein>
    <recommendedName>
        <fullName evidence="2">protein-tyrosine-phosphatase</fullName>
        <ecNumber evidence="2">3.1.3.48</ecNumber>
    </recommendedName>
</protein>
<feature type="region of interest" description="Disordered" evidence="13">
    <location>
        <begin position="1491"/>
        <end position="1510"/>
    </location>
</feature>
<dbReference type="PROSITE" id="PS50835">
    <property type="entry name" value="IG_LIKE"/>
    <property type="match status" value="1"/>
</dbReference>
<sequence>MLTSGIILLLDVFLIAHGKSGLCLFPDSLAVSIGKCNETNLMQHWTWNQNHQLVNLHTFDCLWVDTNTSFPHHTRLARMKDCQTAPAWTCYGEMRWLQVLNSSLYLTKQASRVIARQEKKYSNWIRYEVTSRRKMDTLCSWEGPAGSETTGAFLSLDSVIRETSVTNSTNNSAPINSLLAKASTIRNTSAKTNAVIVRFRESTNITASKAIASSSQNISVTQINQIHSVQSTAQKNSSVYTTNTTVVPSGKQTKDPFKQITATVPGKNEYKASKAQVNYTLQKNNIILTKSITVTPAIKLVNGSLQKTIKEQPNNTEQKTSVIQTTIMKHKSNIEEVNWEAQKTSKPQTNNTVAVINTAEINEPVQKKGSTHRPTLVHEPSREQLRENTQKTDSAHLNGTVSKSRAEHNKKTMKISKTHPNLTLHDPAIEEIKREMQKNNVAYLQNTVCKSDSDHINGQIQKSCITFNNITKDKASTEDINKIIKKASLTHLNMTAHKLRTEEPKTEIQKYNVTQSKLAVSNTSVDEVKSKIQKNNIIQPQLTIESLDTEKSDGATLEPSIIVSETARDEFNYEHINRIMNKTSLTQSNMSAHEPSAQEIVKEIRNSNTTQRNIKMDKPSIGKSNQATLKPSIKHYSATDMPNNEQINRMIKKNSTEEANKDIQKSNKTHPNVIGGKRGIAKSNATKLESSITQPNAILDKSSKEQINRIMNKTNFTDSNVTTHKLIFEESKRERPNTNTTLSKMEVHKSSIEEMNREMQKGNITYKNITVDKLSTVKSNGTALKHGVAHSRTTGNNNEKINKVINKKNVTFSNVTAHAPNTEQMKWERVKTNTTKSKMTIDKPSTEEMTRQMLKSNMTHPNITDKLSEGKNNGATLTPEVEDPATEQFNGIIKKNDLRFSNITALKPITEDMTRKLHKASKGQLNLTGAKSSNEDMNKEMQKNNITHPSTTAYKLRTGKSNGTTLQPSIAADKPSTEQVNSKIQKSTVTLSNITLDGSRAERVNSKTQKTSIQQSDRQVYKPKFELINEIAMKPSGKQSNLTLYESNVKLTGGTVKEINMLDINSTILNYTTQQLKEGIQASKGALLNLTVSSDSINKTVSYTKKSNVTYNKTLFNSSIFLSSRGVQQTSTPFPTITEKKSNASHIIDITHADVTKQSSDVKILVKESTTAHYLILEQSMEQHHMPKKKSGSAHDDSAKEFQITVQKINKTSVIMVAEFNDTTALSNTENGTVPKTNMWLKNNAIDKNFTAKSSGSILKSNELPQSTRLGANNTTSSIKVGSDTIDSASTKLSKSTHDSKIVVSPTNDPVHKATKTIVAQINTTKHALKVGMKSHNSQVNNTLQTSRTEAKSGMIQTQNDAKTRSVGSKITTEHKLSMKIQTSTLPSNSTAHKINLAPTNNITHSINKVQKNIITETKRPTLKTSTAQTQNRVQANGTILKGSLVNITISHGHQNISQRLFTTPAARMFIPTKISQYRKVQTNISILKPKDSRATSTESSNILQTSSSTTPRETLWSTLLPTTYTTEEITTTEAVQCTVNLTETRTTPESVHVKWTSLGAFCNFSIIHQNNRSTSCLHVLEGNGSYDCEVKNLDPGTFYNMIIFSATDGEFANISIQTDPKEPASFKIKNDSCTSTSLQVVWPPSRGYIDFYNVTLLGLDTREVESQYLSQESLRTSVTFTNLTPGSLYVMSIKAVAGNKSSATLHTIGITVPTAVKNLQVNRTPRGLIATWQHPYGKVDKYRLVLRNDTTVVQNVTVNNSSIEHEFTGLIPGHLYNLTIISLVAGLQNYSSNQARTAPATVSNLKVSNSTFDSLQVTWTRALGDVDSYSVTLSSKTTLQKWNLSQSASEISFQNLVSGQIYFVNVTTHSGDLQSEAATTGRTAPQTVSHLQLVSQPGQAALLLKWTPPAGEWEQYRIVFFNNSVALLNITVDKQTREYEIRSLGLIPGRSYHSAVIVESGGLTSIARCSGRTALPPVDNLSIKDFNESSISIKWTAPLAEWDEYLLTLKHGEHTISKMKIQKEIKEHIFNSLTPGRRYTINVTTVSGGISNWTIAECTTVPAAAVNLTVTNQGKTNSLYASWAATLGDVDSYQVILLYKNTVIKNESLPGNSRSCYFHSLKPGKQYEVVITAISRDIPSRQTVVNGRTVPAAVNQVNVSNQGKSDSLHVTWLPAQGDVDSYEVLLLHDIIVIKNESVPGHITFCYFQSLKPGGHYEVVVTTISGGILSKQTMAKGITVPSAVTQVTVSNNGHKDSLSVSWQSATGDVDSYLVTLRDRFNVVDTQMALKSSNNLGFNSLVPGRLYNISIATRSGAYENSTFVQERTRPSSVEYPMVNNFARRDYLKVSWQSVTGDFDYYQVVIKNSSDIIHTVNVSKSQKECEFYSLVPGRLYFITVITKSGRYEASQTTSGRTFPAQVEKLTVANRTTDYLLVKWQPAPGDVDHYEIQLLFNDMKVLPHMTLSNTIQEYHFTSLVPGRLYKIVVTSFSGEQQMTAFIEGRTVPSTVNNIHVTNNGDTKSLKVNWTPASGDVDSYTVTISQERKQIAEQTISKHINDFSFNLLEAGQIYLITVQTNSGGLSNRRTASGRTVPSPIMDLKVENMNTSYSLAVRWKAAIGVAENYNLQLLTEQGGLITNVSEPATTLYSQFTNLMQGTKYRIRVMTVSGGLYSKGVEGEGRTIPASVSNLKVIGNSTDSLTFRWTAPEGDFQAYEIFLYNPDESLHSQKKEPASLKEYSFQGLLPGRRYQMIIMTCSGHFTNQSSLYARTVPAPVTALQAINHNSISSLWFTWEKAIGDVSGYQISLYNPDHSLKDSRQEKPDAKGCRFDGLVPGRPYTIVIATKSGDLSNSVTAEGTTAPRPPKSVAFTDVANTSVVITWSAPEDTDYNDFELKWWPHDQLSVHNPYSSNRAESRILHGLHPGRLYNFSVRTVSRSTVRDSMNAFSQPIFKIIRTKPDPIHHLHCWPQNSTAISCSWNHPESDYSGFNIECYQDSRELIYSRITGKESNSHNIVKLEPHKRYIVSIKVISDEMTSEGLEESIITMIDRPPPPSLNMRVQAHDRVAGITKSAIFFKFNCSWFSDINGAVKYFTVVVAESNEKEHFRPEHQHPLPSYKEYMLNSSIKAYQTDYFPSKCTENPDNSNQSFEINVGAGMQTLGGKCEGGELKFCDGPLKSSTAYRISIRAFTQLSKEEQKTFTRTLFSDTIFSEPIITKSEPLRGVLEGIGAGMFLILMLILVTALLICRQKARKVNVQERPIARMSARRERPVSVSLHLGIKSPIKIEEFDIHFTKLQADSNYLLSEEYEDLKDVGRNQPLDTALLPENRGKNRYNNILPYDSTRVKLSYIDDDPCSDYINASYVPGNNFRREYIATQGPLPGTKDDFWKMVWEQNVHNIVMVTQCIEKGRVKCDHYWPFDQDPLYYGDLIVQMLSESVLPEWTIREFKICNEDQVTYSRVVRQFHYTVWPDHGVPETTQSLIQFVRTVRDFINRTPGSGGTVVHCSAGVGRTGTFIALDRVLQQLDTKDTVDIYGTVFDLRLHRAHMVQTECQYAYLHQCIRDVLRARKLRNEQENPLYPIYENVTPEYHRGNDKVAAVLQLKRRLEKTRAEDGEAEQGRAQLVKNFLFCAKIMAFLVVYTIS</sequence>
<dbReference type="InterPro" id="IPR016130">
    <property type="entry name" value="Tyr_Pase_AS"/>
</dbReference>
<dbReference type="PROSITE" id="PS50056">
    <property type="entry name" value="TYR_PHOSPHATASE_2"/>
    <property type="match status" value="1"/>
</dbReference>
<dbReference type="InterPro" id="IPR007110">
    <property type="entry name" value="Ig-like_dom"/>
</dbReference>
<feature type="domain" description="Fibronectin type-III" evidence="19">
    <location>
        <begin position="1802"/>
        <end position="1887"/>
    </location>
</feature>
<feature type="domain" description="Fibronectin type-III" evidence="19">
    <location>
        <begin position="2419"/>
        <end position="2510"/>
    </location>
</feature>
<feature type="compositionally biased region" description="Basic and acidic residues" evidence="13">
    <location>
        <begin position="379"/>
        <end position="394"/>
    </location>
</feature>
<reference evidence="20" key="1">
    <citation type="journal article" date="2021" name="Cell">
        <title>Tracing the genetic footprints of vertebrate landing in non-teleost ray-finned fishes.</title>
        <authorList>
            <person name="Bi X."/>
            <person name="Wang K."/>
            <person name="Yang L."/>
            <person name="Pan H."/>
            <person name="Jiang H."/>
            <person name="Wei Q."/>
            <person name="Fang M."/>
            <person name="Yu H."/>
            <person name="Zhu C."/>
            <person name="Cai Y."/>
            <person name="He Y."/>
            <person name="Gan X."/>
            <person name="Zeng H."/>
            <person name="Yu D."/>
            <person name="Zhu Y."/>
            <person name="Jiang H."/>
            <person name="Qiu Q."/>
            <person name="Yang H."/>
            <person name="Zhang Y.E."/>
            <person name="Wang W."/>
            <person name="Zhu M."/>
            <person name="He S."/>
            <person name="Zhang G."/>
        </authorList>
    </citation>
    <scope>NUCLEOTIDE SEQUENCE</scope>
    <source>
        <strain evidence="20">Bchr_001</strain>
    </source>
</reference>
<feature type="region of interest" description="Disordered" evidence="13">
    <location>
        <begin position="1266"/>
        <end position="1292"/>
    </location>
</feature>
<dbReference type="Pfam" id="PF00041">
    <property type="entry name" value="fn3"/>
    <property type="match status" value="15"/>
</dbReference>
<dbReference type="PROSITE" id="PS50853">
    <property type="entry name" value="FN3"/>
    <property type="match status" value="10"/>
</dbReference>
<dbReference type="PROSITE" id="PS00383">
    <property type="entry name" value="TYR_PHOSPHATASE_1"/>
    <property type="match status" value="1"/>
</dbReference>
<dbReference type="PANTHER" id="PTHR46957">
    <property type="entry name" value="CYTOKINE RECEPTOR"/>
    <property type="match status" value="1"/>
</dbReference>
<evidence type="ECO:0000256" key="9">
    <source>
        <dbReference type="ARBA" id="ARBA00023136"/>
    </source>
</evidence>
<evidence type="ECO:0000256" key="14">
    <source>
        <dbReference type="SAM" id="Phobius"/>
    </source>
</evidence>
<dbReference type="InterPro" id="IPR029021">
    <property type="entry name" value="Prot-tyrosine_phosphatase-like"/>
</dbReference>
<evidence type="ECO:0000256" key="11">
    <source>
        <dbReference type="ARBA" id="ARBA00023319"/>
    </source>
</evidence>
<accession>A0ABS2Z5W8</accession>
<keyword evidence="5" id="KW-0677">Repeat</keyword>
<evidence type="ECO:0000256" key="3">
    <source>
        <dbReference type="ARBA" id="ARBA00022692"/>
    </source>
</evidence>
<evidence type="ECO:0000256" key="6">
    <source>
        <dbReference type="ARBA" id="ARBA00022801"/>
    </source>
</evidence>
<evidence type="ECO:0000256" key="13">
    <source>
        <dbReference type="SAM" id="MobiDB-lite"/>
    </source>
</evidence>
<dbReference type="SMART" id="SM00404">
    <property type="entry name" value="PTPc_motif"/>
    <property type="match status" value="1"/>
</dbReference>
<evidence type="ECO:0000256" key="15">
    <source>
        <dbReference type="SAM" id="SignalP"/>
    </source>
</evidence>
<evidence type="ECO:0000259" key="18">
    <source>
        <dbReference type="PROSITE" id="PS50835"/>
    </source>
</evidence>
<comment type="similarity">
    <text evidence="12">Belongs to the protein-tyrosine phosphatase family. Receptor class 3 subfamily.</text>
</comment>
<dbReference type="Pfam" id="PF00102">
    <property type="entry name" value="Y_phosphatase"/>
    <property type="match status" value="1"/>
</dbReference>
<keyword evidence="7" id="KW-0904">Protein phosphatase</keyword>
<feature type="domain" description="Fibronectin type-III" evidence="19">
    <location>
        <begin position="2859"/>
        <end position="2958"/>
    </location>
</feature>
<evidence type="ECO:0000256" key="1">
    <source>
        <dbReference type="ARBA" id="ARBA00004479"/>
    </source>
</evidence>
<keyword evidence="4 15" id="KW-0732">Signal</keyword>